<comment type="caution">
    <text evidence="5">The sequence shown here is derived from an EMBL/GenBank/DDBJ whole genome shotgun (WGS) entry which is preliminary data.</text>
</comment>
<reference evidence="5 6" key="1">
    <citation type="journal article" date="2020" name="Proc. Natl. Acad. Sci. U.S.A.">
        <title>Ecological drivers of bacterial community assembly in synthetic phycospheres.</title>
        <authorList>
            <person name="Fu H."/>
            <person name="Uchimiya M."/>
            <person name="Gore J."/>
            <person name="Moran M.A."/>
        </authorList>
    </citation>
    <scope>NUCLEOTIDE SEQUENCE [LARGE SCALE GENOMIC DNA]</scope>
    <source>
        <strain evidence="5">HF-Din03</strain>
    </source>
</reference>
<dbReference type="GO" id="GO:0043565">
    <property type="term" value="F:sequence-specific DNA binding"/>
    <property type="evidence" value="ECO:0007669"/>
    <property type="project" value="InterPro"/>
</dbReference>
<dbReference type="InterPro" id="IPR002818">
    <property type="entry name" value="DJ-1/PfpI"/>
</dbReference>
<organism evidence="5 6">
    <name type="scientific">Ruegeria pomeroyi</name>
    <dbReference type="NCBI Taxonomy" id="89184"/>
    <lineage>
        <taxon>Bacteria</taxon>
        <taxon>Pseudomonadati</taxon>
        <taxon>Pseudomonadota</taxon>
        <taxon>Alphaproteobacteria</taxon>
        <taxon>Rhodobacterales</taxon>
        <taxon>Roseobacteraceae</taxon>
        <taxon>Ruegeria</taxon>
    </lineage>
</organism>
<evidence type="ECO:0000256" key="3">
    <source>
        <dbReference type="ARBA" id="ARBA00023163"/>
    </source>
</evidence>
<dbReference type="AlphaFoldDB" id="A0A850LEV4"/>
<dbReference type="RefSeq" id="WP_011047321.1">
    <property type="nucleotide sequence ID" value="NZ_CP076685.1"/>
</dbReference>
<dbReference type="InterPro" id="IPR029062">
    <property type="entry name" value="Class_I_gatase-like"/>
</dbReference>
<dbReference type="InterPro" id="IPR052158">
    <property type="entry name" value="INH-QAR"/>
</dbReference>
<accession>A0A850LEV4</accession>
<dbReference type="Proteomes" id="UP000565723">
    <property type="component" value="Unassembled WGS sequence"/>
</dbReference>
<name>A0A850LEV4_9RHOB</name>
<dbReference type="PANTHER" id="PTHR43130:SF3">
    <property type="entry name" value="HTH-TYPE TRANSCRIPTIONAL REGULATOR RV1931C"/>
    <property type="match status" value="1"/>
</dbReference>
<evidence type="ECO:0000256" key="2">
    <source>
        <dbReference type="ARBA" id="ARBA00023125"/>
    </source>
</evidence>
<dbReference type="SMR" id="A0A850LEV4"/>
<protein>
    <submittedName>
        <fullName evidence="5">Helix-turn-helix domain-containing protein</fullName>
    </submittedName>
</protein>
<evidence type="ECO:0000259" key="4">
    <source>
        <dbReference type="PROSITE" id="PS01124"/>
    </source>
</evidence>
<dbReference type="SUPFAM" id="SSF46689">
    <property type="entry name" value="Homeodomain-like"/>
    <property type="match status" value="2"/>
</dbReference>
<dbReference type="PROSITE" id="PS00041">
    <property type="entry name" value="HTH_ARAC_FAMILY_1"/>
    <property type="match status" value="1"/>
</dbReference>
<dbReference type="EMBL" id="JABXIY010000012">
    <property type="protein sequence ID" value="NVK96280.1"/>
    <property type="molecule type" value="Genomic_DNA"/>
</dbReference>
<proteinExistence type="predicted"/>
<dbReference type="PROSITE" id="PS01124">
    <property type="entry name" value="HTH_ARAC_FAMILY_2"/>
    <property type="match status" value="1"/>
</dbReference>
<evidence type="ECO:0000256" key="1">
    <source>
        <dbReference type="ARBA" id="ARBA00023015"/>
    </source>
</evidence>
<dbReference type="SUPFAM" id="SSF52317">
    <property type="entry name" value="Class I glutamine amidotransferase-like"/>
    <property type="match status" value="1"/>
</dbReference>
<dbReference type="GO" id="GO:0003700">
    <property type="term" value="F:DNA-binding transcription factor activity"/>
    <property type="evidence" value="ECO:0007669"/>
    <property type="project" value="InterPro"/>
</dbReference>
<sequence length="329" mass="36076">MTTRIGFLLFPGFPMACLTSIIEPLRAANEISMSDSFAWRLVSELPRKVVSSAGITFEPDASLETVSALDYLVLLSAPVARFENPRTASLLRRIERHGTVLGAISGGVFPLVRSGVVRDERLSVHWCYEAAFAAEFPEIQRSNEVIEISPRLLTASGAAAAFDLALSLIEAALGANVANEVACWFQHPIMRKAGVKQALPIHQAADAEGEMSPLVARAIEIFAENLTTPASIAAIAERLHITPRHLERCFKQATGQNPTGYFRHLRMQAARQIVMYTNDSIAEVATAVGYANAKPLVRHYRDTFGLTPQQDRKRINLYRVEGNLPVPSV</sequence>
<dbReference type="InterPro" id="IPR009057">
    <property type="entry name" value="Homeodomain-like_sf"/>
</dbReference>
<gene>
    <name evidence="5" type="ORF">HW564_05045</name>
</gene>
<dbReference type="InterPro" id="IPR018060">
    <property type="entry name" value="HTH_AraC"/>
</dbReference>
<dbReference type="Pfam" id="PF01965">
    <property type="entry name" value="DJ-1_PfpI"/>
    <property type="match status" value="1"/>
</dbReference>
<keyword evidence="3" id="KW-0804">Transcription</keyword>
<dbReference type="Gene3D" id="3.40.50.880">
    <property type="match status" value="1"/>
</dbReference>
<evidence type="ECO:0000313" key="5">
    <source>
        <dbReference type="EMBL" id="NVK96280.1"/>
    </source>
</evidence>
<keyword evidence="1" id="KW-0805">Transcription regulation</keyword>
<dbReference type="InterPro" id="IPR018062">
    <property type="entry name" value="HTH_AraC-typ_CS"/>
</dbReference>
<evidence type="ECO:0000313" key="6">
    <source>
        <dbReference type="Proteomes" id="UP000565723"/>
    </source>
</evidence>
<feature type="domain" description="HTH araC/xylS-type" evidence="4">
    <location>
        <begin position="216"/>
        <end position="314"/>
    </location>
</feature>
<dbReference type="SMART" id="SM00342">
    <property type="entry name" value="HTH_ARAC"/>
    <property type="match status" value="1"/>
</dbReference>
<keyword evidence="2" id="KW-0238">DNA-binding</keyword>
<dbReference type="CDD" id="cd03136">
    <property type="entry name" value="GATase1_AraC_ArgR_like"/>
    <property type="match status" value="1"/>
</dbReference>
<dbReference type="Gene3D" id="1.10.10.60">
    <property type="entry name" value="Homeodomain-like"/>
    <property type="match status" value="1"/>
</dbReference>
<dbReference type="Pfam" id="PF12833">
    <property type="entry name" value="HTH_18"/>
    <property type="match status" value="1"/>
</dbReference>
<dbReference type="OMA" id="WIAPDIP"/>
<dbReference type="PANTHER" id="PTHR43130">
    <property type="entry name" value="ARAC-FAMILY TRANSCRIPTIONAL REGULATOR"/>
    <property type="match status" value="1"/>
</dbReference>